<keyword evidence="3 8" id="KW-0540">Nuclease</keyword>
<comment type="cofactor">
    <cofactor evidence="1 8">
        <name>Mg(2+)</name>
        <dbReference type="ChEBI" id="CHEBI:18420"/>
    </cofactor>
</comment>
<evidence type="ECO:0000259" key="9">
    <source>
        <dbReference type="Pfam" id="PF01850"/>
    </source>
</evidence>
<dbReference type="CDD" id="cd18746">
    <property type="entry name" value="PIN_VapC4-5_FitB-like"/>
    <property type="match status" value="1"/>
</dbReference>
<evidence type="ECO:0000313" key="10">
    <source>
        <dbReference type="EMBL" id="XBH20383.1"/>
    </source>
</evidence>
<dbReference type="InterPro" id="IPR050556">
    <property type="entry name" value="Type_II_TA_system_RNase"/>
</dbReference>
<dbReference type="AlphaFoldDB" id="A0AAU7DTR1"/>
<organism evidence="10">
    <name type="scientific">Jonesiaceae bacterium BS-20</name>
    <dbReference type="NCBI Taxonomy" id="3120821"/>
    <lineage>
        <taxon>Bacteria</taxon>
        <taxon>Bacillati</taxon>
        <taxon>Actinomycetota</taxon>
        <taxon>Actinomycetes</taxon>
        <taxon>Micrococcales</taxon>
        <taxon>Jonesiaceae</taxon>
    </lineage>
</organism>
<dbReference type="InterPro" id="IPR022907">
    <property type="entry name" value="VapC_family"/>
</dbReference>
<evidence type="ECO:0000256" key="2">
    <source>
        <dbReference type="ARBA" id="ARBA00022649"/>
    </source>
</evidence>
<dbReference type="HAMAP" id="MF_00265">
    <property type="entry name" value="VapC_Nob1"/>
    <property type="match status" value="1"/>
</dbReference>
<dbReference type="Pfam" id="PF01850">
    <property type="entry name" value="PIN"/>
    <property type="match status" value="1"/>
</dbReference>
<comment type="similarity">
    <text evidence="7 8">Belongs to the PINc/VapC protein family.</text>
</comment>
<evidence type="ECO:0000256" key="1">
    <source>
        <dbReference type="ARBA" id="ARBA00001946"/>
    </source>
</evidence>
<dbReference type="InterPro" id="IPR002716">
    <property type="entry name" value="PIN_dom"/>
</dbReference>
<keyword evidence="2 8" id="KW-1277">Toxin-antitoxin system</keyword>
<accession>A0AAU7DTR1</accession>
<keyword evidence="6 8" id="KW-0460">Magnesium</keyword>
<dbReference type="Gene3D" id="3.40.50.1010">
    <property type="entry name" value="5'-nuclease"/>
    <property type="match status" value="1"/>
</dbReference>
<keyword evidence="5 8" id="KW-0378">Hydrolase</keyword>
<evidence type="ECO:0000256" key="6">
    <source>
        <dbReference type="ARBA" id="ARBA00022842"/>
    </source>
</evidence>
<evidence type="ECO:0000256" key="7">
    <source>
        <dbReference type="ARBA" id="ARBA00038093"/>
    </source>
</evidence>
<evidence type="ECO:0000256" key="3">
    <source>
        <dbReference type="ARBA" id="ARBA00022722"/>
    </source>
</evidence>
<protein>
    <recommendedName>
        <fullName evidence="8">Ribonuclease VapC</fullName>
        <shortName evidence="8">RNase VapC</shortName>
        <ecNumber evidence="8">3.1.-.-</ecNumber>
    </recommendedName>
    <alternativeName>
        <fullName evidence="8">Toxin VapC</fullName>
    </alternativeName>
</protein>
<dbReference type="EMBL" id="CP146203">
    <property type="protein sequence ID" value="XBH20383.1"/>
    <property type="molecule type" value="Genomic_DNA"/>
</dbReference>
<feature type="domain" description="PIN" evidence="9">
    <location>
        <begin position="3"/>
        <end position="122"/>
    </location>
</feature>
<dbReference type="GO" id="GO:0090729">
    <property type="term" value="F:toxin activity"/>
    <property type="evidence" value="ECO:0007669"/>
    <property type="project" value="UniProtKB-KW"/>
</dbReference>
<keyword evidence="4 8" id="KW-0479">Metal-binding</keyword>
<evidence type="ECO:0000256" key="4">
    <source>
        <dbReference type="ARBA" id="ARBA00022723"/>
    </source>
</evidence>
<dbReference type="SUPFAM" id="SSF88723">
    <property type="entry name" value="PIN domain-like"/>
    <property type="match status" value="1"/>
</dbReference>
<keyword evidence="8" id="KW-0800">Toxin</keyword>
<dbReference type="InterPro" id="IPR029060">
    <property type="entry name" value="PIN-like_dom_sf"/>
</dbReference>
<dbReference type="GO" id="GO:0000287">
    <property type="term" value="F:magnesium ion binding"/>
    <property type="evidence" value="ECO:0007669"/>
    <property type="project" value="UniProtKB-UniRule"/>
</dbReference>
<sequence>MNYLLDTNVISALRVRGKNPRIEAWASVAPLSTLFTSAISIAEIERGICAKERTDPTQGRTLRLWLENNVLPSFANRILPFDLGAARILGSYRVPEHAPYDDALIASIAQANGLTVATRNTRHFIPLGVACVNPWEHS</sequence>
<comment type="function">
    <text evidence="8">Toxic component of a toxin-antitoxin (TA) system. An RNase.</text>
</comment>
<dbReference type="EC" id="3.1.-.-" evidence="8"/>
<evidence type="ECO:0000256" key="8">
    <source>
        <dbReference type="HAMAP-Rule" id="MF_00265"/>
    </source>
</evidence>
<proteinExistence type="inferred from homology"/>
<dbReference type="GO" id="GO:0016787">
    <property type="term" value="F:hydrolase activity"/>
    <property type="evidence" value="ECO:0007669"/>
    <property type="project" value="UniProtKB-KW"/>
</dbReference>
<gene>
    <name evidence="8" type="primary">vapC</name>
    <name evidence="10" type="ORF">V5R04_08995</name>
</gene>
<evidence type="ECO:0000256" key="5">
    <source>
        <dbReference type="ARBA" id="ARBA00022801"/>
    </source>
</evidence>
<reference evidence="10" key="1">
    <citation type="submission" date="2024-02" db="EMBL/GenBank/DDBJ databases">
        <title>Tomenella chthoni gen. nov. sp. nov., a member of the family Jonesiaceae isolated from bat guano.</title>
        <authorList>
            <person name="Miller S.L."/>
            <person name="King J."/>
            <person name="Sankaranarayanan K."/>
            <person name="Lawson P.A."/>
        </authorList>
    </citation>
    <scope>NUCLEOTIDE SEQUENCE</scope>
    <source>
        <strain evidence="10">BS-20</strain>
    </source>
</reference>
<dbReference type="PANTHER" id="PTHR33653:SF1">
    <property type="entry name" value="RIBONUCLEASE VAPC2"/>
    <property type="match status" value="1"/>
</dbReference>
<feature type="binding site" evidence="8">
    <location>
        <position position="6"/>
    </location>
    <ligand>
        <name>Mg(2+)</name>
        <dbReference type="ChEBI" id="CHEBI:18420"/>
    </ligand>
</feature>
<feature type="binding site" evidence="8">
    <location>
        <position position="102"/>
    </location>
    <ligand>
        <name>Mg(2+)</name>
        <dbReference type="ChEBI" id="CHEBI:18420"/>
    </ligand>
</feature>
<name>A0AAU7DTR1_9MICO</name>
<dbReference type="GO" id="GO:0004540">
    <property type="term" value="F:RNA nuclease activity"/>
    <property type="evidence" value="ECO:0007669"/>
    <property type="project" value="InterPro"/>
</dbReference>
<dbReference type="PANTHER" id="PTHR33653">
    <property type="entry name" value="RIBONUCLEASE VAPC2"/>
    <property type="match status" value="1"/>
</dbReference>